<dbReference type="InterPro" id="IPR057425">
    <property type="entry name" value="DUF2921_N"/>
</dbReference>
<keyword evidence="9 10" id="KW-0472">Membrane</keyword>
<dbReference type="Proteomes" id="UP000187203">
    <property type="component" value="Unassembled WGS sequence"/>
</dbReference>
<dbReference type="OrthoDB" id="618601at2759"/>
<evidence type="ECO:0000256" key="2">
    <source>
        <dbReference type="ARBA" id="ARBA00004127"/>
    </source>
</evidence>
<dbReference type="GO" id="GO:0061630">
    <property type="term" value="F:ubiquitin protein ligase activity"/>
    <property type="evidence" value="ECO:0007669"/>
    <property type="project" value="UniProtKB-EC"/>
</dbReference>
<evidence type="ECO:0000256" key="3">
    <source>
        <dbReference type="ARBA" id="ARBA00004906"/>
    </source>
</evidence>
<comment type="subcellular location">
    <subcellularLocation>
        <location evidence="2">Endomembrane system</location>
        <topology evidence="2">Multi-pass membrane protein</topology>
    </subcellularLocation>
</comment>
<evidence type="ECO:0000259" key="13">
    <source>
        <dbReference type="Pfam" id="PF25333"/>
    </source>
</evidence>
<evidence type="ECO:0000313" key="15">
    <source>
        <dbReference type="Proteomes" id="UP000187203"/>
    </source>
</evidence>
<evidence type="ECO:0000256" key="8">
    <source>
        <dbReference type="ARBA" id="ARBA00022989"/>
    </source>
</evidence>
<keyword evidence="15" id="KW-1185">Reference proteome</keyword>
<dbReference type="Pfam" id="PF25333">
    <property type="entry name" value="DUF2921_N"/>
    <property type="match status" value="3"/>
</dbReference>
<comment type="pathway">
    <text evidence="3">Protein modification; protein ubiquitination.</text>
</comment>
<dbReference type="PANTHER" id="PTHR33389">
    <property type="entry name" value="FAMILY PROTEIN, PUTATIVE (DUF2921)-RELATED"/>
    <property type="match status" value="1"/>
</dbReference>
<evidence type="ECO:0000256" key="5">
    <source>
        <dbReference type="ARBA" id="ARBA00022679"/>
    </source>
</evidence>
<dbReference type="AlphaFoldDB" id="A0A1R3GIR3"/>
<evidence type="ECO:0000256" key="6">
    <source>
        <dbReference type="ARBA" id="ARBA00022692"/>
    </source>
</evidence>
<evidence type="ECO:0000256" key="9">
    <source>
        <dbReference type="ARBA" id="ARBA00023136"/>
    </source>
</evidence>
<evidence type="ECO:0000259" key="12">
    <source>
        <dbReference type="Pfam" id="PF11145"/>
    </source>
</evidence>
<feature type="domain" description="DUF2921" evidence="13">
    <location>
        <begin position="294"/>
        <end position="477"/>
    </location>
</feature>
<gene>
    <name evidence="14" type="ORF">COLO4_34971</name>
</gene>
<dbReference type="EMBL" id="AWUE01022470">
    <property type="protein sequence ID" value="OMO57956.1"/>
    <property type="molecule type" value="Genomic_DNA"/>
</dbReference>
<dbReference type="PANTHER" id="PTHR33389:SF20">
    <property type="match status" value="1"/>
</dbReference>
<proteinExistence type="predicted"/>
<evidence type="ECO:0000313" key="14">
    <source>
        <dbReference type="EMBL" id="OMO57956.1"/>
    </source>
</evidence>
<feature type="domain" description="DUF2921" evidence="13">
    <location>
        <begin position="575"/>
        <end position="714"/>
    </location>
</feature>
<name>A0A1R3GIR3_9ROSI</name>
<comment type="caution">
    <text evidence="14">The sequence shown here is derived from an EMBL/GenBank/DDBJ whole genome shotgun (WGS) entry which is preliminary data.</text>
</comment>
<keyword evidence="5" id="KW-0808">Transferase</keyword>
<feature type="transmembrane region" description="Helical" evidence="10">
    <location>
        <begin position="971"/>
        <end position="992"/>
    </location>
</feature>
<feature type="signal peptide" evidence="11">
    <location>
        <begin position="1"/>
        <end position="20"/>
    </location>
</feature>
<dbReference type="PROSITE" id="PS51257">
    <property type="entry name" value="PROKAR_LIPOPROTEIN"/>
    <property type="match status" value="1"/>
</dbReference>
<sequence>MNVKLFLVVLLFTLLNLAASIGCLRPGYNIHQTLPDSNSIVISYNRSTEIENHCSPFLASASELKPDENRGSRLKNELSFHLGDWEQDKNGVPLMQIHDEHIPDSTQSLKLVSFEVNDVNSVQNLKNAVSLGGVLYLGISTNTLFAYGMHSEPRILPGSSVMAIVFEGVYMESKEYGGEGLLCLQGSSTSTLCTNRCESDGNPYNDRTQLQFLEDDQVLLVLHYPKTFKLNKRSIHGEMVSLHEEGRSGYFSKVHIYSQLNGHRKYQFSPELFESRKFDPSPYQDELMEDGAAIFTGRDFCAMLDTLSRGEILNIIANYRFNGSLMNQIHGKLGPFLLGNDMEANGGLTYDNIKLIFQHVKCEQDTTSNMAGISGNAKVSAVLRAFDRKGNYERFEGLRTGLSGLTLAAEGTWNSSSGLLLMVGCQGRVESGFEGCDYEIAMYFPSAFSIKQRSFLFGSIYSLKKGISFDNPLFFDATASSNEFLSRFHGYATYYNLSYNYSKVKLVNRFERRNLPIQILPTVKQLFFQYPALTDGEEPLLQLSMLAGSLVLNGYVVSDDPDYLNGLKSRVLVRIEVLSLGPLLGWYDPTMDKQNQRNKPVITNEDLRSSRFLNVSMHMMFTTEKRRRIPVPYKNISELSLEGLYDPVSGEMNLIGCRKALIDSIGIERGQDCLIEVKIQYPAKNFQWRKHPSSKITISSQRQESDPLYFSLISLDAIVTHYPIYFGTFANREFFEGIVCILLIAGSIAIIWSQLSYMKVDANIVPYISTSMLACQILGYGLPLICGAKVLLKSKLRDAYEALPQGELGMLKVLQSIQNSLLLVALLLTARIFQMVREAQKKPSLEGYPKLRYASRKERLIQGIIAIFMLRLYSWLANPGYYDHLQLQHGIDIYAPRNVQMQQFWMTMIEDFVYEIQDMFLLPQILFNLSLSRPVKSLKKAYYLGFTSIRLLVHFFDHVRDPTLHPNSTSALLAKVVTPTIIILVSAIIVFMQQKWKHHSLSKIRGD</sequence>
<dbReference type="InterPro" id="IPR021319">
    <property type="entry name" value="DUF2921"/>
</dbReference>
<reference evidence="15" key="1">
    <citation type="submission" date="2013-09" db="EMBL/GenBank/DDBJ databases">
        <title>Corchorus olitorius genome sequencing.</title>
        <authorList>
            <person name="Alam M."/>
            <person name="Haque M.S."/>
            <person name="Islam M.S."/>
            <person name="Emdad E.M."/>
            <person name="Islam M.M."/>
            <person name="Ahmed B."/>
            <person name="Halim A."/>
            <person name="Hossen Q.M.M."/>
            <person name="Hossain M.Z."/>
            <person name="Ahmed R."/>
            <person name="Khan M.M."/>
            <person name="Islam R."/>
            <person name="Rashid M.M."/>
            <person name="Khan S.A."/>
            <person name="Rahman M.S."/>
            <person name="Alam M."/>
            <person name="Yahiya A.S."/>
            <person name="Khan M.S."/>
            <person name="Azam M.S."/>
            <person name="Haque T."/>
            <person name="Lashkar M.Z.H."/>
            <person name="Akhand A.I."/>
            <person name="Morshed G."/>
            <person name="Roy S."/>
            <person name="Uddin K.S."/>
            <person name="Rabeya T."/>
            <person name="Hossain A.S."/>
            <person name="Chowdhury A."/>
            <person name="Snigdha A.R."/>
            <person name="Mortoza M.S."/>
            <person name="Matin S.A."/>
            <person name="Hoque S.M.E."/>
            <person name="Islam M.K."/>
            <person name="Roy D.K."/>
            <person name="Haider R."/>
            <person name="Moosa M.M."/>
            <person name="Elias S.M."/>
            <person name="Hasan A.M."/>
            <person name="Jahan S."/>
            <person name="Shafiuddin M."/>
            <person name="Mahmood N."/>
            <person name="Shommy N.S."/>
        </authorList>
    </citation>
    <scope>NUCLEOTIDE SEQUENCE [LARGE SCALE GENOMIC DNA]</scope>
    <source>
        <strain evidence="15">cv. O-4</strain>
    </source>
</reference>
<comment type="catalytic activity">
    <reaction evidence="1">
        <text>S-ubiquitinyl-[E2 ubiquitin-conjugating enzyme]-L-cysteine + [acceptor protein]-L-lysine = [E2 ubiquitin-conjugating enzyme]-L-cysteine + N(6)-ubiquitinyl-[acceptor protein]-L-lysine.</text>
        <dbReference type="EC" id="2.3.2.27"/>
    </reaction>
</comment>
<dbReference type="Pfam" id="PF11145">
    <property type="entry name" value="DUF2921"/>
    <property type="match status" value="1"/>
</dbReference>
<organism evidence="14 15">
    <name type="scientific">Corchorus olitorius</name>
    <dbReference type="NCBI Taxonomy" id="93759"/>
    <lineage>
        <taxon>Eukaryota</taxon>
        <taxon>Viridiplantae</taxon>
        <taxon>Streptophyta</taxon>
        <taxon>Embryophyta</taxon>
        <taxon>Tracheophyta</taxon>
        <taxon>Spermatophyta</taxon>
        <taxon>Magnoliopsida</taxon>
        <taxon>eudicotyledons</taxon>
        <taxon>Gunneridae</taxon>
        <taxon>Pentapetalae</taxon>
        <taxon>rosids</taxon>
        <taxon>malvids</taxon>
        <taxon>Malvales</taxon>
        <taxon>Malvaceae</taxon>
        <taxon>Grewioideae</taxon>
        <taxon>Apeibeae</taxon>
        <taxon>Corchorus</taxon>
    </lineage>
</organism>
<keyword evidence="11" id="KW-0732">Signal</keyword>
<feature type="domain" description="DUF2921" evidence="13">
    <location>
        <begin position="52"/>
        <end position="255"/>
    </location>
</feature>
<keyword evidence="7" id="KW-0833">Ubl conjugation pathway</keyword>
<feature type="transmembrane region" description="Helical" evidence="10">
    <location>
        <begin position="860"/>
        <end position="877"/>
    </location>
</feature>
<feature type="transmembrane region" description="Helical" evidence="10">
    <location>
        <begin position="764"/>
        <end position="787"/>
    </location>
</feature>
<dbReference type="STRING" id="93759.A0A1R3GIR3"/>
<accession>A0A1R3GIR3</accession>
<keyword evidence="6 10" id="KW-0812">Transmembrane</keyword>
<feature type="domain" description="SWEET-like" evidence="12">
    <location>
        <begin position="729"/>
        <end position="999"/>
    </location>
</feature>
<evidence type="ECO:0000256" key="11">
    <source>
        <dbReference type="SAM" id="SignalP"/>
    </source>
</evidence>
<dbReference type="GO" id="GO:0012505">
    <property type="term" value="C:endomembrane system"/>
    <property type="evidence" value="ECO:0007669"/>
    <property type="project" value="UniProtKB-SubCell"/>
</dbReference>
<evidence type="ECO:0000256" key="1">
    <source>
        <dbReference type="ARBA" id="ARBA00000900"/>
    </source>
</evidence>
<feature type="chain" id="PRO_5012390406" description="RING-type E3 ubiquitin transferase" evidence="11">
    <location>
        <begin position="21"/>
        <end position="1007"/>
    </location>
</feature>
<feature type="transmembrane region" description="Helical" evidence="10">
    <location>
        <begin position="734"/>
        <end position="752"/>
    </location>
</feature>
<evidence type="ECO:0000256" key="4">
    <source>
        <dbReference type="ARBA" id="ARBA00012483"/>
    </source>
</evidence>
<keyword evidence="8 10" id="KW-1133">Transmembrane helix</keyword>
<protein>
    <recommendedName>
        <fullName evidence="4">RING-type E3 ubiquitin transferase</fullName>
        <ecNumber evidence="4">2.3.2.27</ecNumber>
    </recommendedName>
</protein>
<dbReference type="EC" id="2.3.2.27" evidence="4"/>
<evidence type="ECO:0000256" key="10">
    <source>
        <dbReference type="SAM" id="Phobius"/>
    </source>
</evidence>
<evidence type="ECO:0000256" key="7">
    <source>
        <dbReference type="ARBA" id="ARBA00022786"/>
    </source>
</evidence>